<comment type="subunit">
    <text evidence="4">Component of the eukaryotic translation initiation factor 3 (eIF-3) complex.</text>
</comment>
<dbReference type="GO" id="GO:0033290">
    <property type="term" value="C:eukaryotic 48S preinitiation complex"/>
    <property type="evidence" value="ECO:0007669"/>
    <property type="project" value="UniProtKB-UniRule"/>
</dbReference>
<evidence type="ECO:0000256" key="1">
    <source>
        <dbReference type="ARBA" id="ARBA00005805"/>
    </source>
</evidence>
<comment type="subcellular location">
    <subcellularLocation>
        <location evidence="4">Cytoplasm</location>
    </subcellularLocation>
</comment>
<dbReference type="GO" id="GO:0003743">
    <property type="term" value="F:translation initiation factor activity"/>
    <property type="evidence" value="ECO:0007669"/>
    <property type="project" value="UniProtKB-UniRule"/>
</dbReference>
<feature type="coiled-coil region" evidence="4">
    <location>
        <begin position="260"/>
        <end position="382"/>
    </location>
</feature>
<evidence type="ECO:0000256" key="5">
    <source>
        <dbReference type="SAM" id="MobiDB-lite"/>
    </source>
</evidence>
<gene>
    <name evidence="6" type="ORF">GHT06_016527</name>
</gene>
<dbReference type="Pfam" id="PF08597">
    <property type="entry name" value="eIF3_subunit"/>
    <property type="match status" value="1"/>
</dbReference>
<dbReference type="GO" id="GO:0001732">
    <property type="term" value="P:formation of cytoplasmic translation initiation complex"/>
    <property type="evidence" value="ECO:0007669"/>
    <property type="project" value="UniProtKB-UniRule"/>
</dbReference>
<feature type="coiled-coil region" evidence="4">
    <location>
        <begin position="414"/>
        <end position="497"/>
    </location>
</feature>
<dbReference type="InterPro" id="IPR033290">
    <property type="entry name" value="CCDC39"/>
</dbReference>
<evidence type="ECO:0000256" key="4">
    <source>
        <dbReference type="HAMAP-Rule" id="MF_03009"/>
    </source>
</evidence>
<keyword evidence="4" id="KW-0396">Initiation factor</keyword>
<evidence type="ECO:0000313" key="7">
    <source>
        <dbReference type="Proteomes" id="UP000820818"/>
    </source>
</evidence>
<dbReference type="GO" id="GO:0060285">
    <property type="term" value="P:cilium-dependent cell motility"/>
    <property type="evidence" value="ECO:0007669"/>
    <property type="project" value="TreeGrafter"/>
</dbReference>
<feature type="compositionally biased region" description="Acidic residues" evidence="5">
    <location>
        <begin position="29"/>
        <end position="46"/>
    </location>
</feature>
<dbReference type="PANTHER" id="PTHR18962">
    <property type="entry name" value="COILED-COIL DOMAIN-CONTAINING PROTEIN 39"/>
    <property type="match status" value="1"/>
</dbReference>
<feature type="coiled-coil region" evidence="4">
    <location>
        <begin position="533"/>
        <end position="644"/>
    </location>
</feature>
<dbReference type="Pfam" id="PF24161">
    <property type="entry name" value="CCDC39"/>
    <property type="match status" value="1"/>
</dbReference>
<dbReference type="Proteomes" id="UP000820818">
    <property type="component" value="Linkage Group LG6"/>
</dbReference>
<dbReference type="SUPFAM" id="SSF57997">
    <property type="entry name" value="Tropomyosin"/>
    <property type="match status" value="1"/>
</dbReference>
<name>A0AAD5L621_9CRUS</name>
<keyword evidence="4" id="KW-0648">Protein biosynthesis</keyword>
<dbReference type="InterPro" id="IPR023194">
    <property type="entry name" value="eIF3-like_dom_sf"/>
</dbReference>
<organism evidence="6 7">
    <name type="scientific">Daphnia sinensis</name>
    <dbReference type="NCBI Taxonomy" id="1820382"/>
    <lineage>
        <taxon>Eukaryota</taxon>
        <taxon>Metazoa</taxon>
        <taxon>Ecdysozoa</taxon>
        <taxon>Arthropoda</taxon>
        <taxon>Crustacea</taxon>
        <taxon>Branchiopoda</taxon>
        <taxon>Diplostraca</taxon>
        <taxon>Cladocera</taxon>
        <taxon>Anomopoda</taxon>
        <taxon>Daphniidae</taxon>
        <taxon>Daphnia</taxon>
        <taxon>Daphnia similis group</taxon>
    </lineage>
</organism>
<keyword evidence="7" id="KW-1185">Reference proteome</keyword>
<dbReference type="InterPro" id="IPR013906">
    <property type="entry name" value="eIF3j"/>
</dbReference>
<protein>
    <recommendedName>
        <fullName evidence="4">Eukaryotic translation initiation factor 3 subunit J</fullName>
        <shortName evidence="4">eIF3j</shortName>
    </recommendedName>
</protein>
<feature type="coiled-coil region" evidence="4">
    <location>
        <begin position="826"/>
        <end position="871"/>
    </location>
</feature>
<dbReference type="GO" id="GO:0016282">
    <property type="term" value="C:eukaryotic 43S preinitiation complex"/>
    <property type="evidence" value="ECO:0007669"/>
    <property type="project" value="UniProtKB-UniRule"/>
</dbReference>
<dbReference type="GO" id="GO:0036159">
    <property type="term" value="P:inner dynein arm assembly"/>
    <property type="evidence" value="ECO:0007669"/>
    <property type="project" value="InterPro"/>
</dbReference>
<comment type="similarity">
    <text evidence="4">Belongs to the eIF-3 subunit J family.</text>
</comment>
<feature type="compositionally biased region" description="Basic and acidic residues" evidence="5">
    <location>
        <begin position="66"/>
        <end position="83"/>
    </location>
</feature>
<comment type="function">
    <text evidence="3">Required for assembly of dynein regulatory complex (DRC) and inner dynein arm (IDA) complexes, which are responsible for ciliary beat regulation, thereby playing a central role in motility in cilia and flagella. Probably acts together with CCDC40 to form a molecular ruler that determines the 96 nanometer (nm) repeat length and arrangements of components in cilia and flagella. Not required for outer dynein arm complexes assembly.</text>
</comment>
<keyword evidence="4" id="KW-0963">Cytoplasm</keyword>
<feature type="region of interest" description="Disordered" evidence="5">
    <location>
        <begin position="1"/>
        <end position="83"/>
    </location>
</feature>
<dbReference type="AlphaFoldDB" id="A0AAD5L621"/>
<comment type="similarity">
    <text evidence="1">Belongs to the CCDC39 family.</text>
</comment>
<dbReference type="GO" id="GO:0005576">
    <property type="term" value="C:extracellular region"/>
    <property type="evidence" value="ECO:0007669"/>
    <property type="project" value="GOC"/>
</dbReference>
<evidence type="ECO:0000313" key="6">
    <source>
        <dbReference type="EMBL" id="KAI9556736.1"/>
    </source>
</evidence>
<dbReference type="Gene3D" id="1.10.246.60">
    <property type="entry name" value="Eukaryotic translation initiation factor 3 like domains"/>
    <property type="match status" value="1"/>
</dbReference>
<dbReference type="PANTHER" id="PTHR18962:SF0">
    <property type="entry name" value="COILED-COIL DOMAIN-CONTAINING PROTEIN 39"/>
    <property type="match status" value="1"/>
</dbReference>
<feature type="compositionally biased region" description="Low complexity" evidence="5">
    <location>
        <begin position="1137"/>
        <end position="1157"/>
    </location>
</feature>
<dbReference type="GO" id="GO:0060287">
    <property type="term" value="P:epithelial cilium movement involved in determination of left/right asymmetry"/>
    <property type="evidence" value="ECO:0007669"/>
    <property type="project" value="TreeGrafter"/>
</dbReference>
<dbReference type="GO" id="GO:0005852">
    <property type="term" value="C:eukaryotic translation initiation factor 3 complex"/>
    <property type="evidence" value="ECO:0007669"/>
    <property type="project" value="UniProtKB-UniRule"/>
</dbReference>
<evidence type="ECO:0000256" key="2">
    <source>
        <dbReference type="ARBA" id="ARBA00023054"/>
    </source>
</evidence>
<feature type="compositionally biased region" description="Acidic residues" evidence="5">
    <location>
        <begin position="1"/>
        <end position="12"/>
    </location>
</feature>
<comment type="caution">
    <text evidence="6">The sequence shown here is derived from an EMBL/GenBank/DDBJ whole genome shotgun (WGS) entry which is preliminary data.</text>
</comment>
<feature type="region of interest" description="Disordered" evidence="5">
    <location>
        <begin position="1132"/>
        <end position="1157"/>
    </location>
</feature>
<evidence type="ECO:0000256" key="3">
    <source>
        <dbReference type="ARBA" id="ARBA00045182"/>
    </source>
</evidence>
<dbReference type="EMBL" id="WJBH02000006">
    <property type="protein sequence ID" value="KAI9556736.1"/>
    <property type="molecule type" value="Genomic_DNA"/>
</dbReference>
<comment type="function">
    <text evidence="4">Component of the eukaryotic translation initiation factor 3 (eIF-3) complex, which is involved in protein synthesis of a specialized repertoire of mRNAs and, together with other initiation factors, stimulates binding of mRNA and methionyl-tRNAi to the 40S ribosome. The eIF-3 complex specifically targets and initiates translation of a subset of mRNAs involved in cell proliferation.</text>
</comment>
<dbReference type="GO" id="GO:0005930">
    <property type="term" value="C:axoneme"/>
    <property type="evidence" value="ECO:0007669"/>
    <property type="project" value="InterPro"/>
</dbReference>
<feature type="coiled-coil region" evidence="4">
    <location>
        <begin position="970"/>
        <end position="1053"/>
    </location>
</feature>
<proteinExistence type="inferred from homology"/>
<reference evidence="6 7" key="1">
    <citation type="submission" date="2022-05" db="EMBL/GenBank/DDBJ databases">
        <title>A multi-omics perspective on studying reproductive biology in Daphnia sinensis.</title>
        <authorList>
            <person name="Jia J."/>
        </authorList>
    </citation>
    <scope>NUCLEOTIDE SEQUENCE [LARGE SCALE GENOMIC DNA]</scope>
    <source>
        <strain evidence="6 7">WSL</strain>
    </source>
</reference>
<keyword evidence="2 4" id="KW-0175">Coiled coil</keyword>
<accession>A0AAD5L621</accession>
<dbReference type="HAMAP" id="MF_03009">
    <property type="entry name" value="eIF3j"/>
    <property type="match status" value="1"/>
</dbReference>
<sequence>MAEPDWDAEDFEPPVPVPVATAIVSDKWEGEDEDEPVKESWEDEETEPKPVETKTAPTATKKKSSKRLEEKIAEKERKTKQEAEARRMLQEANMTPEERIAEKLRRQKLVEESDFEMAKETFGITGTLPAEGSIDQANPSSKEEFVEFKNNLLKKLQSLSSKPSYNDFIEDLIKDICIGLEVDVLKKVSLTSKSLHEEKLKMVKAATKGGKKGKAKVTLKMDKGVVDNFDDDFGVVRRVKEKAFGRSTTELSEISGAEFLPLANAKNRQLQQKVRDKRNRLAQVLLELDQNENIVKTADEDLTTLEQNTQQTNVLASNIRSQVRKERESLNLTNNEIGTLEQETKKLQQALQQTKTNCEFHKKKLAEQNLALERLNQFYEEEDKFVAVMEKMVESQLEDHTILDKYSHQDNLTIKDLEIKLARTREDIDDIERQFKMAKEDRENTAIQLNKMQEEFRAMTEDRDQNLLQWEATISQLDNCRKQLDKSRADYQTVKELTNADQNRLDGINRCIKQFQDDINGLERAFHTRELVANQTKIKLDELEKVHNDQQSEHVAFEKVAKRLTTDIMASRKTAENLKQKSIEVLAKLAEEQDKYKQQEKELEQFRKTVGSAKAQKESLSLLAKAADERYARHRNHLNQIANEFASVQADISNIKSKFNSCVTSVRFNIHSIRNLENQISALKQKLVQQEELVYNKSMDIVRVELDLRRLRHSDGEYEERKSQREQIDALKLDIDAANSVLVALKYELSKTQSDTMGLQRSCDIQQQKKNVMQTLSKQLESECQSRERESRDLRRDLEELRMGESLIHLDIKRRESMIEMRSAVVQQLENQKRHIENAIQTRLEELANQMELLQLESRSLKERNQQLLAAVNQKTVEIDHIKLRYDVVADTLVMENGVKETSEAYFIIKMAQEKEFLKESISDLQNVIYSLESDNSALNSTLQLVSTANQQFRQACIVGVLTDDDKAIKIQMEIEDKQLEKMVDDLKKDNYQQSYLFERLQDELRQLKEEAYRLKTQIDARLNTEKDLSNEIEQLQTKIDRARDINLVLQKTVRRAKKTKSKLCEEIDFEIRQIQEKCLNAQTAIFTLTESDPDSGMKTALVKIMEETAANDSLEVKELVLPAPSNKTRLEITDFPHSSSSVSPPLSMSSNISGKP</sequence>